<evidence type="ECO:0000313" key="3">
    <source>
        <dbReference type="Proteomes" id="UP001642360"/>
    </source>
</evidence>
<dbReference type="AlphaFoldDB" id="A0ABC8UL79"/>
<proteinExistence type="predicted"/>
<evidence type="ECO:0000256" key="1">
    <source>
        <dbReference type="SAM" id="Phobius"/>
    </source>
</evidence>
<gene>
    <name evidence="2" type="ORF">ILEXP_LOCUS51942</name>
</gene>
<keyword evidence="1" id="KW-0472">Membrane</keyword>
<protein>
    <submittedName>
        <fullName evidence="2">Uncharacterized protein</fullName>
    </submittedName>
</protein>
<dbReference type="EMBL" id="CAUOFW020008168">
    <property type="protein sequence ID" value="CAK9181831.1"/>
    <property type="molecule type" value="Genomic_DNA"/>
</dbReference>
<dbReference type="Proteomes" id="UP001642360">
    <property type="component" value="Unassembled WGS sequence"/>
</dbReference>
<organism evidence="2 3">
    <name type="scientific">Ilex paraguariensis</name>
    <name type="common">yerba mate</name>
    <dbReference type="NCBI Taxonomy" id="185542"/>
    <lineage>
        <taxon>Eukaryota</taxon>
        <taxon>Viridiplantae</taxon>
        <taxon>Streptophyta</taxon>
        <taxon>Embryophyta</taxon>
        <taxon>Tracheophyta</taxon>
        <taxon>Spermatophyta</taxon>
        <taxon>Magnoliopsida</taxon>
        <taxon>eudicotyledons</taxon>
        <taxon>Gunneridae</taxon>
        <taxon>Pentapetalae</taxon>
        <taxon>asterids</taxon>
        <taxon>campanulids</taxon>
        <taxon>Aquifoliales</taxon>
        <taxon>Aquifoliaceae</taxon>
        <taxon>Ilex</taxon>
    </lineage>
</organism>
<sequence length="130" mass="14332">MVSFEFRIINVCKRESSPLENMSRDKCILNFPDEEYILHKKYDENYGIRKSSYFQSSSIGIPRSLATSLNCLIFITATTVALALLRALLLPSCFPKAFSTPAISKTILTAPPAITPVPEEAGLSITFAAP</sequence>
<keyword evidence="1" id="KW-1133">Transmembrane helix</keyword>
<reference evidence="2 3" key="1">
    <citation type="submission" date="2024-02" db="EMBL/GenBank/DDBJ databases">
        <authorList>
            <person name="Vignale AGUSTIN F."/>
            <person name="Sosa J E."/>
            <person name="Modenutti C."/>
        </authorList>
    </citation>
    <scope>NUCLEOTIDE SEQUENCE [LARGE SCALE GENOMIC DNA]</scope>
</reference>
<name>A0ABC8UL79_9AQUA</name>
<accession>A0ABC8UL79</accession>
<feature type="transmembrane region" description="Helical" evidence="1">
    <location>
        <begin position="69"/>
        <end position="89"/>
    </location>
</feature>
<keyword evidence="3" id="KW-1185">Reference proteome</keyword>
<comment type="caution">
    <text evidence="2">The sequence shown here is derived from an EMBL/GenBank/DDBJ whole genome shotgun (WGS) entry which is preliminary data.</text>
</comment>
<keyword evidence="1" id="KW-0812">Transmembrane</keyword>
<evidence type="ECO:0000313" key="2">
    <source>
        <dbReference type="EMBL" id="CAK9181831.1"/>
    </source>
</evidence>